<feature type="compositionally biased region" description="Acidic residues" evidence="10">
    <location>
        <begin position="533"/>
        <end position="549"/>
    </location>
</feature>
<evidence type="ECO:0000256" key="10">
    <source>
        <dbReference type="SAM" id="MobiDB-lite"/>
    </source>
</evidence>
<reference evidence="12" key="1">
    <citation type="submission" date="2021-01" db="UniProtKB">
        <authorList>
            <consortium name="EnsemblMetazoa"/>
        </authorList>
    </citation>
    <scope>IDENTIFICATION</scope>
</reference>
<feature type="region of interest" description="Disordered" evidence="10">
    <location>
        <begin position="212"/>
        <end position="242"/>
    </location>
</feature>
<evidence type="ECO:0000256" key="9">
    <source>
        <dbReference type="ARBA" id="ARBA00023242"/>
    </source>
</evidence>
<evidence type="ECO:0000256" key="4">
    <source>
        <dbReference type="ARBA" id="ARBA00022454"/>
    </source>
</evidence>
<dbReference type="GO" id="GO:0042393">
    <property type="term" value="F:histone binding"/>
    <property type="evidence" value="ECO:0007669"/>
    <property type="project" value="InterPro"/>
</dbReference>
<dbReference type="Gene3D" id="1.10.8.810">
    <property type="entry name" value="Daxx helical bundle domain"/>
    <property type="match status" value="1"/>
</dbReference>
<keyword evidence="9" id="KW-0539">Nucleus</keyword>
<feature type="compositionally biased region" description="Low complexity" evidence="10">
    <location>
        <begin position="101"/>
        <end position="113"/>
    </location>
</feature>
<evidence type="ECO:0000256" key="3">
    <source>
        <dbReference type="ARBA" id="ARBA00004496"/>
    </source>
</evidence>
<comment type="subcellular location">
    <subcellularLocation>
        <location evidence="2">Chromosome</location>
    </subcellularLocation>
    <subcellularLocation>
        <location evidence="3">Cytoplasm</location>
    </subcellularLocation>
    <subcellularLocation>
        <location evidence="1">Nucleus</location>
    </subcellularLocation>
</comment>
<evidence type="ECO:0000259" key="11">
    <source>
        <dbReference type="Pfam" id="PF20920"/>
    </source>
</evidence>
<dbReference type="InterPro" id="IPR046426">
    <property type="entry name" value="DAXX_histone-bd_sf"/>
</dbReference>
<feature type="compositionally biased region" description="Polar residues" evidence="10">
    <location>
        <begin position="51"/>
        <end position="66"/>
    </location>
</feature>
<evidence type="ECO:0000256" key="7">
    <source>
        <dbReference type="ARBA" id="ARBA00023054"/>
    </source>
</evidence>
<dbReference type="GO" id="GO:0016605">
    <property type="term" value="C:PML body"/>
    <property type="evidence" value="ECO:0007669"/>
    <property type="project" value="TreeGrafter"/>
</dbReference>
<feature type="compositionally biased region" description="Basic and acidic residues" evidence="10">
    <location>
        <begin position="514"/>
        <end position="526"/>
    </location>
</feature>
<dbReference type="GO" id="GO:0005737">
    <property type="term" value="C:cytoplasm"/>
    <property type="evidence" value="ECO:0007669"/>
    <property type="project" value="UniProtKB-SubCell"/>
</dbReference>
<dbReference type="InParanoid" id="A0A7M7J162"/>
<evidence type="ECO:0000256" key="8">
    <source>
        <dbReference type="ARBA" id="ARBA00023186"/>
    </source>
</evidence>
<feature type="region of interest" description="Disordered" evidence="10">
    <location>
        <begin position="1"/>
        <end position="114"/>
    </location>
</feature>
<dbReference type="GO" id="GO:0003714">
    <property type="term" value="F:transcription corepressor activity"/>
    <property type="evidence" value="ECO:0007669"/>
    <property type="project" value="TreeGrafter"/>
</dbReference>
<dbReference type="OMA" id="NDQSADP"/>
<dbReference type="InterPro" id="IPR046378">
    <property type="entry name" value="DAXX_histone-bd"/>
</dbReference>
<dbReference type="Pfam" id="PF20920">
    <property type="entry name" value="DAXX_hist_bd"/>
    <property type="match status" value="1"/>
</dbReference>
<feature type="compositionally biased region" description="Basic and acidic residues" evidence="10">
    <location>
        <begin position="34"/>
        <end position="50"/>
    </location>
</feature>
<feature type="compositionally biased region" description="Basic and acidic residues" evidence="10">
    <location>
        <begin position="434"/>
        <end position="449"/>
    </location>
</feature>
<dbReference type="GO" id="GO:0006915">
    <property type="term" value="P:apoptotic process"/>
    <property type="evidence" value="ECO:0007669"/>
    <property type="project" value="UniProtKB-KW"/>
</dbReference>
<keyword evidence="4" id="KW-0158">Chromosome</keyword>
<gene>
    <name evidence="12" type="primary">100680527</name>
</gene>
<evidence type="ECO:0000256" key="1">
    <source>
        <dbReference type="ARBA" id="ARBA00004123"/>
    </source>
</evidence>
<evidence type="ECO:0000256" key="6">
    <source>
        <dbReference type="ARBA" id="ARBA00022703"/>
    </source>
</evidence>
<keyword evidence="13" id="KW-1185">Reference proteome</keyword>
<dbReference type="GO" id="GO:0005694">
    <property type="term" value="C:chromosome"/>
    <property type="evidence" value="ECO:0007669"/>
    <property type="project" value="UniProtKB-SubCell"/>
</dbReference>
<dbReference type="EnsemblMetazoa" id="XM_016988758">
    <property type="protein sequence ID" value="XP_016844247"/>
    <property type="gene ID" value="LOC100680527"/>
</dbReference>
<feature type="region of interest" description="Disordered" evidence="10">
    <location>
        <begin position="669"/>
        <end position="692"/>
    </location>
</feature>
<accession>A0A7M7J162</accession>
<feature type="compositionally biased region" description="Polar residues" evidence="10">
    <location>
        <begin position="676"/>
        <end position="692"/>
    </location>
</feature>
<evidence type="ECO:0000313" key="12">
    <source>
        <dbReference type="EnsemblMetazoa" id="XP_016844247"/>
    </source>
</evidence>
<dbReference type="InterPro" id="IPR038298">
    <property type="entry name" value="Daxx_N_sf"/>
</dbReference>
<dbReference type="GO" id="GO:0003713">
    <property type="term" value="F:transcription coactivator activity"/>
    <property type="evidence" value="ECO:0007669"/>
    <property type="project" value="TreeGrafter"/>
</dbReference>
<organism evidence="12 13">
    <name type="scientific">Nasonia vitripennis</name>
    <name type="common">Parasitic wasp</name>
    <dbReference type="NCBI Taxonomy" id="7425"/>
    <lineage>
        <taxon>Eukaryota</taxon>
        <taxon>Metazoa</taxon>
        <taxon>Ecdysozoa</taxon>
        <taxon>Arthropoda</taxon>
        <taxon>Hexapoda</taxon>
        <taxon>Insecta</taxon>
        <taxon>Pterygota</taxon>
        <taxon>Neoptera</taxon>
        <taxon>Endopterygota</taxon>
        <taxon>Hymenoptera</taxon>
        <taxon>Apocrita</taxon>
        <taxon>Proctotrupomorpha</taxon>
        <taxon>Chalcidoidea</taxon>
        <taxon>Pteromalidae</taxon>
        <taxon>Pteromalinae</taxon>
        <taxon>Nasonia</taxon>
    </lineage>
</organism>
<protein>
    <recommendedName>
        <fullName evidence="11">Daxx histone-binding domain-containing protein</fullName>
    </recommendedName>
</protein>
<dbReference type="PANTHER" id="PTHR12766:SF7">
    <property type="entry name" value="DEATH DOMAIN-ASSOCIATED PROTEIN 6"/>
    <property type="match status" value="1"/>
</dbReference>
<dbReference type="Proteomes" id="UP000002358">
    <property type="component" value="Chromosome 2"/>
</dbReference>
<dbReference type="SMR" id="A0A7M7J162"/>
<dbReference type="AlphaFoldDB" id="A0A7M7J162"/>
<feature type="compositionally biased region" description="Polar residues" evidence="10">
    <location>
        <begin position="569"/>
        <end position="578"/>
    </location>
</feature>
<keyword evidence="8" id="KW-0143">Chaperone</keyword>
<feature type="compositionally biased region" description="Polar residues" evidence="10">
    <location>
        <begin position="215"/>
        <end position="235"/>
    </location>
</feature>
<dbReference type="CDD" id="cd13150">
    <property type="entry name" value="DAXX_histone_binding"/>
    <property type="match status" value="1"/>
</dbReference>
<evidence type="ECO:0000256" key="5">
    <source>
        <dbReference type="ARBA" id="ARBA00022490"/>
    </source>
</evidence>
<dbReference type="PANTHER" id="PTHR12766">
    <property type="entry name" value="DEATH DOMAIN-ASSOCIATED PROTEIN 6 DAXX"/>
    <property type="match status" value="1"/>
</dbReference>
<feature type="region of interest" description="Disordered" evidence="10">
    <location>
        <begin position="429"/>
        <end position="449"/>
    </location>
</feature>
<keyword evidence="6" id="KW-0053">Apoptosis</keyword>
<dbReference type="Gene3D" id="1.20.58.2170">
    <property type="match status" value="1"/>
</dbReference>
<feature type="region of interest" description="Disordered" evidence="10">
    <location>
        <begin position="471"/>
        <end position="578"/>
    </location>
</feature>
<evidence type="ECO:0000313" key="13">
    <source>
        <dbReference type="Proteomes" id="UP000002358"/>
    </source>
</evidence>
<feature type="compositionally biased region" description="Acidic residues" evidence="10">
    <location>
        <begin position="471"/>
        <end position="491"/>
    </location>
</feature>
<keyword evidence="7" id="KW-0175">Coiled coil</keyword>
<name>A0A7M7J162_NASVI</name>
<dbReference type="OrthoDB" id="7492809at2759"/>
<proteinExistence type="predicted"/>
<dbReference type="GO" id="GO:0050681">
    <property type="term" value="F:nuclear androgen receptor binding"/>
    <property type="evidence" value="ECO:0007669"/>
    <property type="project" value="TreeGrafter"/>
</dbReference>
<sequence length="790" mass="89797">MTDVICISSSEDEEDSSKQLSDICQKRKSSISLDDTRSSKRCKVDDENKLSSDSNKPNKNLPNTDAISPEKHSNEPPINKCISPKPGPSKQHNNEQEFQMSHSDSSSASYKSSPMKKIIKPQLIVRDIIQIPEPSENVFMKFVESCKQKNPSEETKKILSKLKKRFDKLDSHDKDDEEFQMFLKISLQKVSNDSNDKFYTYIQEVHEEVKRRSNRLQLSTSSERESSTGAEQQTIEETKNAQDIEISKQDMKKVKKIEKAIRICLKRIRELEEKEVDFDAEENSAYLQEDRYKRKLVELCNSLSDIVGDRMLKKEIYKKQIRRKDIPGEMTGISTVDEAIISFINTNIKQVNKLKHIKHPYAIADYLLVPDYPDILDCIVKCDKEKDLELTKKKMEQLAKTAFKSIGSYLKKQRVLESEEYISSFIDATTEPDPAAKDPELNKRLQNNKKEGDKKLEEIFKKYVDKQEGLSVEELENLNDEESAHEDESDGESSKANVKKKNLKSEESNTSIIDVKELSSHSKDNSADPILVIEDDDDIQILSDDDEENTESKSNNKSGVESKEKLTILRNTNSSPVEDTTNIFEKEETNCAVVDITKDDNDNIHATSLSTDIDNIKNDKSISTSKSFLDKDNKPKSDDTTKKNEVVLESILPSKLTTKNSKIMEINEVGVLPDGHQSSNNTEGPESAENKNSSTFIKVCSFAKPPESWKDTLSPEKAKKNMQLPIQQALQDLSKPQYHALNREKDKKLHFASTLCINPLAANRIDALPKNVLLENNQCARPQAGNKTRN</sequence>
<keyword evidence="5" id="KW-0963">Cytoplasm</keyword>
<feature type="domain" description="Daxx histone-binding" evidence="11">
    <location>
        <begin position="381"/>
        <end position="464"/>
    </location>
</feature>
<evidence type="ECO:0000256" key="2">
    <source>
        <dbReference type="ARBA" id="ARBA00004286"/>
    </source>
</evidence>